<dbReference type="AlphaFoldDB" id="A0A1S6J9W1"/>
<reference evidence="2 3" key="1">
    <citation type="submission" date="2017-02" db="EMBL/GenBank/DDBJ databases">
        <title>Streptomyces pactum ACT12 Genome sequencing and assembly.</title>
        <authorList>
            <person name="Xue Q."/>
            <person name="Yan X."/>
            <person name="Jia L."/>
            <person name="Yan H."/>
        </authorList>
    </citation>
    <scope>NUCLEOTIDE SEQUENCE [LARGE SCALE GENOMIC DNA]</scope>
    <source>
        <strain evidence="2 3">ACT12</strain>
    </source>
</reference>
<organism evidence="2 3">
    <name type="scientific">Streptomyces pactum</name>
    <dbReference type="NCBI Taxonomy" id="68249"/>
    <lineage>
        <taxon>Bacteria</taxon>
        <taxon>Bacillati</taxon>
        <taxon>Actinomycetota</taxon>
        <taxon>Actinomycetes</taxon>
        <taxon>Kitasatosporales</taxon>
        <taxon>Streptomycetaceae</taxon>
        <taxon>Streptomyces</taxon>
    </lineage>
</organism>
<feature type="compositionally biased region" description="Polar residues" evidence="1">
    <location>
        <begin position="51"/>
        <end position="74"/>
    </location>
</feature>
<evidence type="ECO:0000256" key="1">
    <source>
        <dbReference type="SAM" id="MobiDB-lite"/>
    </source>
</evidence>
<feature type="compositionally biased region" description="Low complexity" evidence="1">
    <location>
        <begin position="28"/>
        <end position="50"/>
    </location>
</feature>
<dbReference type="Proteomes" id="UP000189443">
    <property type="component" value="Chromosome"/>
</dbReference>
<dbReference type="EMBL" id="CP019724">
    <property type="protein sequence ID" value="AQS68548.1"/>
    <property type="molecule type" value="Genomic_DNA"/>
</dbReference>
<evidence type="ECO:0000313" key="3">
    <source>
        <dbReference type="Proteomes" id="UP000189443"/>
    </source>
</evidence>
<keyword evidence="3" id="KW-1185">Reference proteome</keyword>
<dbReference type="KEGG" id="spac:B1H29_17845"/>
<evidence type="ECO:0000313" key="2">
    <source>
        <dbReference type="EMBL" id="AQS68548.1"/>
    </source>
</evidence>
<feature type="region of interest" description="Disordered" evidence="1">
    <location>
        <begin position="1"/>
        <end position="74"/>
    </location>
</feature>
<proteinExistence type="predicted"/>
<sequence>MMSGNHTNRSSPEKAAGIRTYRVHVRRPAASSPRTTARSATAYTGSSTRSCSSAAPTNHRATPSQSPASSRTPA</sequence>
<protein>
    <submittedName>
        <fullName evidence="2">Uncharacterized protein</fullName>
    </submittedName>
</protein>
<feature type="compositionally biased region" description="Polar residues" evidence="1">
    <location>
        <begin position="1"/>
        <end position="10"/>
    </location>
</feature>
<name>A0A1S6J9W1_9ACTN</name>
<accession>A0A1S6J9W1</accession>
<gene>
    <name evidence="2" type="ORF">B1H29_17845</name>
</gene>